<dbReference type="InterPro" id="IPR049453">
    <property type="entry name" value="Memb_transporter_dom"/>
</dbReference>
<evidence type="ECO:0000256" key="4">
    <source>
        <dbReference type="ARBA" id="ARBA00023136"/>
    </source>
</evidence>
<protein>
    <submittedName>
        <fullName evidence="8">Uncharacterized membrane protein YgaE, UPF0421/DUF939 family</fullName>
    </submittedName>
</protein>
<organism evidence="8 9">
    <name type="scientific">Pedococcus cremeus</name>
    <dbReference type="NCBI Taxonomy" id="587636"/>
    <lineage>
        <taxon>Bacteria</taxon>
        <taxon>Bacillati</taxon>
        <taxon>Actinomycetota</taxon>
        <taxon>Actinomycetes</taxon>
        <taxon>Micrococcales</taxon>
        <taxon>Intrasporangiaceae</taxon>
        <taxon>Pedococcus</taxon>
    </lineage>
</organism>
<feature type="region of interest" description="Disordered" evidence="5">
    <location>
        <begin position="370"/>
        <end position="389"/>
    </location>
</feature>
<feature type="compositionally biased region" description="Acidic residues" evidence="5">
    <location>
        <begin position="378"/>
        <end position="389"/>
    </location>
</feature>
<evidence type="ECO:0000256" key="5">
    <source>
        <dbReference type="SAM" id="MobiDB-lite"/>
    </source>
</evidence>
<feature type="domain" description="Integral membrane bound transporter" evidence="7">
    <location>
        <begin position="50"/>
        <end position="171"/>
    </location>
</feature>
<evidence type="ECO:0000256" key="6">
    <source>
        <dbReference type="SAM" id="Phobius"/>
    </source>
</evidence>
<proteinExistence type="predicted"/>
<dbReference type="RefSeq" id="WP_218144354.1">
    <property type="nucleotide sequence ID" value="NZ_FOHB01000006.1"/>
</dbReference>
<evidence type="ECO:0000256" key="3">
    <source>
        <dbReference type="ARBA" id="ARBA00022989"/>
    </source>
</evidence>
<keyword evidence="9" id="KW-1185">Reference proteome</keyword>
<keyword evidence="4 6" id="KW-0472">Membrane</keyword>
<comment type="subcellular location">
    <subcellularLocation>
        <location evidence="1">Membrane</location>
        <topology evidence="1">Multi-pass membrane protein</topology>
    </subcellularLocation>
</comment>
<dbReference type="GO" id="GO:0016020">
    <property type="term" value="C:membrane"/>
    <property type="evidence" value="ECO:0007669"/>
    <property type="project" value="UniProtKB-SubCell"/>
</dbReference>
<accession>A0A1H9X2D3</accession>
<evidence type="ECO:0000313" key="8">
    <source>
        <dbReference type="EMBL" id="SES40275.1"/>
    </source>
</evidence>
<evidence type="ECO:0000256" key="2">
    <source>
        <dbReference type="ARBA" id="ARBA00022692"/>
    </source>
</evidence>
<dbReference type="Pfam" id="PF13515">
    <property type="entry name" value="FUSC_2"/>
    <property type="match status" value="1"/>
</dbReference>
<feature type="transmembrane region" description="Helical" evidence="6">
    <location>
        <begin position="109"/>
        <end position="126"/>
    </location>
</feature>
<reference evidence="9" key="1">
    <citation type="submission" date="2016-10" db="EMBL/GenBank/DDBJ databases">
        <authorList>
            <person name="Varghese N."/>
            <person name="Submissions S."/>
        </authorList>
    </citation>
    <scope>NUCLEOTIDE SEQUENCE [LARGE SCALE GENOMIC DNA]</scope>
    <source>
        <strain evidence="9">CGMCC 1.6963</strain>
    </source>
</reference>
<keyword evidence="3 6" id="KW-1133">Transmembrane helix</keyword>
<feature type="transmembrane region" description="Helical" evidence="6">
    <location>
        <begin position="60"/>
        <end position="78"/>
    </location>
</feature>
<dbReference type="EMBL" id="FOHB01000006">
    <property type="protein sequence ID" value="SES40275.1"/>
    <property type="molecule type" value="Genomic_DNA"/>
</dbReference>
<dbReference type="STRING" id="587636.SAMN05216199_3363"/>
<evidence type="ECO:0000259" key="7">
    <source>
        <dbReference type="Pfam" id="PF13515"/>
    </source>
</evidence>
<keyword evidence="2 6" id="KW-0812">Transmembrane</keyword>
<evidence type="ECO:0000256" key="1">
    <source>
        <dbReference type="ARBA" id="ARBA00004141"/>
    </source>
</evidence>
<feature type="transmembrane region" description="Helical" evidence="6">
    <location>
        <begin position="85"/>
        <end position="103"/>
    </location>
</feature>
<feature type="transmembrane region" description="Helical" evidence="6">
    <location>
        <begin position="37"/>
        <end position="54"/>
    </location>
</feature>
<evidence type="ECO:0000313" key="9">
    <source>
        <dbReference type="Proteomes" id="UP000199019"/>
    </source>
</evidence>
<sequence length="389" mass="42303">MTASDRFFPRPAELAPRAARRSRSEVRARLLRLRQRSLFILQCGVGASIAWWVAKDLLHHPQPFFAPVTAVVSLGLSYGQRVRRVADVMIGVAIGVFIGDLFVHYFGSGVWQIALVAIVAMSLATLMGARQLLMTQAGLQAVIVTTLIAQPGQALSRWVDAVVGGVVALAITLVAPTAPVRRPRQRAAAVVRELSAMLRDTATSLREGDYDLASRTLARARASESMLTDLREASAEGLAVVRLSPIRRRDLPSVQVIASLLEPLDRAIRNLRVLVRRASIATWRREPVPTAYLSLLTSLAEVTDEIAGELAERRLPEASRRGLAAIAELSAVIDPSAGLSSEVMRAQIRSMVVDLLMLTGLPYEEAREYVPESMGGEGPDDPDEELSSH</sequence>
<name>A0A1H9X2D3_9MICO</name>
<feature type="transmembrane region" description="Helical" evidence="6">
    <location>
        <begin position="158"/>
        <end position="178"/>
    </location>
</feature>
<dbReference type="Proteomes" id="UP000199019">
    <property type="component" value="Unassembled WGS sequence"/>
</dbReference>
<gene>
    <name evidence="8" type="ORF">SAMN05216199_3363</name>
</gene>
<dbReference type="AlphaFoldDB" id="A0A1H9X2D3"/>